<reference evidence="10 11" key="1">
    <citation type="submission" date="2014-06" db="EMBL/GenBank/DDBJ databases">
        <title>Draft genome sequence of Bacillus manliponensis JCM 15802 (MCCC 1A00708).</title>
        <authorList>
            <person name="Lai Q."/>
            <person name="Liu Y."/>
            <person name="Shao Z."/>
        </authorList>
    </citation>
    <scope>NUCLEOTIDE SEQUENCE [LARGE SCALE GENOMIC DNA]</scope>
    <source>
        <strain evidence="10 11">JCM 15802</strain>
    </source>
</reference>
<dbReference type="eggNOG" id="COG1115">
    <property type="taxonomic scope" value="Bacteria"/>
</dbReference>
<dbReference type="InterPro" id="IPR001463">
    <property type="entry name" value="Na/Ala_symport"/>
</dbReference>
<organism evidence="10 11">
    <name type="scientific">Bacillus manliponensis</name>
    <dbReference type="NCBI Taxonomy" id="574376"/>
    <lineage>
        <taxon>Bacteria</taxon>
        <taxon>Bacillati</taxon>
        <taxon>Bacillota</taxon>
        <taxon>Bacilli</taxon>
        <taxon>Bacillales</taxon>
        <taxon>Bacillaceae</taxon>
        <taxon>Bacillus</taxon>
        <taxon>Bacillus cereus group</taxon>
    </lineage>
</organism>
<dbReference type="Proteomes" id="UP000027822">
    <property type="component" value="Unassembled WGS sequence"/>
</dbReference>
<name>A0A073K1N7_9BACI</name>
<protein>
    <submittedName>
        <fullName evidence="10">Sodium:alanine symporter</fullName>
    </submittedName>
</protein>
<dbReference type="PANTHER" id="PTHR30330:SF1">
    <property type="entry name" value="AMINO-ACID CARRIER PROTEIN ALST"/>
    <property type="match status" value="1"/>
</dbReference>
<evidence type="ECO:0000313" key="10">
    <source>
        <dbReference type="EMBL" id="KEK20400.1"/>
    </source>
</evidence>
<dbReference type="GO" id="GO:0005886">
    <property type="term" value="C:plasma membrane"/>
    <property type="evidence" value="ECO:0007669"/>
    <property type="project" value="UniProtKB-SubCell"/>
</dbReference>
<keyword evidence="6 9" id="KW-0769">Symport</keyword>
<dbReference type="Gene3D" id="1.20.1740.10">
    <property type="entry name" value="Amino acid/polyamine transporter I"/>
    <property type="match status" value="1"/>
</dbReference>
<comment type="caution">
    <text evidence="10">The sequence shown here is derived from an EMBL/GenBank/DDBJ whole genome shotgun (WGS) entry which is preliminary data.</text>
</comment>
<keyword evidence="5 9" id="KW-0812">Transmembrane</keyword>
<dbReference type="OrthoDB" id="9804874at2"/>
<proteinExistence type="inferred from homology"/>
<keyword evidence="4 9" id="KW-1003">Cell membrane</keyword>
<feature type="transmembrane region" description="Helical" evidence="9">
    <location>
        <begin position="22"/>
        <end position="40"/>
    </location>
</feature>
<dbReference type="PANTHER" id="PTHR30330">
    <property type="entry name" value="AGSS FAMILY TRANSPORTER, SODIUM-ALANINE"/>
    <property type="match status" value="1"/>
</dbReference>
<gene>
    <name evidence="10" type="ORF">BAMA_13325</name>
</gene>
<feature type="transmembrane region" description="Helical" evidence="9">
    <location>
        <begin position="423"/>
        <end position="443"/>
    </location>
</feature>
<evidence type="ECO:0000256" key="9">
    <source>
        <dbReference type="RuleBase" id="RU363064"/>
    </source>
</evidence>
<feature type="transmembrane region" description="Helical" evidence="9">
    <location>
        <begin position="196"/>
        <end position="213"/>
    </location>
</feature>
<dbReference type="RefSeq" id="WP_034636389.1">
    <property type="nucleotide sequence ID" value="NZ_CBCSJC010000004.1"/>
</dbReference>
<feature type="transmembrane region" description="Helical" evidence="9">
    <location>
        <begin position="396"/>
        <end position="417"/>
    </location>
</feature>
<feature type="transmembrane region" description="Helical" evidence="9">
    <location>
        <begin position="311"/>
        <end position="333"/>
    </location>
</feature>
<evidence type="ECO:0000256" key="5">
    <source>
        <dbReference type="ARBA" id="ARBA00022692"/>
    </source>
</evidence>
<evidence type="ECO:0000256" key="1">
    <source>
        <dbReference type="ARBA" id="ARBA00004651"/>
    </source>
</evidence>
<dbReference type="GO" id="GO:0005283">
    <property type="term" value="F:amino acid:sodium symporter activity"/>
    <property type="evidence" value="ECO:0007669"/>
    <property type="project" value="InterPro"/>
</dbReference>
<keyword evidence="7 9" id="KW-1133">Transmembrane helix</keyword>
<dbReference type="PROSITE" id="PS00873">
    <property type="entry name" value="NA_ALANINE_SYMP"/>
    <property type="match status" value="1"/>
</dbReference>
<evidence type="ECO:0000256" key="4">
    <source>
        <dbReference type="ARBA" id="ARBA00022475"/>
    </source>
</evidence>
<feature type="transmembrane region" description="Helical" evidence="9">
    <location>
        <begin position="353"/>
        <end position="375"/>
    </location>
</feature>
<dbReference type="NCBIfam" id="TIGR00835">
    <property type="entry name" value="agcS"/>
    <property type="match status" value="1"/>
</dbReference>
<dbReference type="AlphaFoldDB" id="A0A073K1N7"/>
<feature type="transmembrane region" description="Helical" evidence="9">
    <location>
        <begin position="225"/>
        <end position="247"/>
    </location>
</feature>
<evidence type="ECO:0000256" key="8">
    <source>
        <dbReference type="ARBA" id="ARBA00023136"/>
    </source>
</evidence>
<keyword evidence="3 9" id="KW-0813">Transport</keyword>
<dbReference type="PRINTS" id="PR00175">
    <property type="entry name" value="NAALASMPORT"/>
</dbReference>
<sequence>MDFIQDVITPIHTLITTTNEYLWGYILIALLITVGCYFTFRAGFVQFRYIGEMIRLLGDGASSSTRKAQKEKHGISSFQAFCMSTASRVGTGNLAGVAIAISMGGPGAVFWMWLIAMIGGASAFVESTLAQIYKTKDGKEFRGGPAYYMEKGLNKRWMGVIFSILITVSFGLVFNAVQANTVTSAFEGAFDVNPKIVGLALSALLAIVIFGGVKRIARVVEMIVPIMALIYVGVALFVVITNITLIPELFKEIMLHAFGFKEVAGGSLGAAILLGVKRGLFSNEAGMGSAPNAAASANVTHPVKQGFIQTLGVFTDTLLICSCTAFIILLSDVHHATDLNGIQLTQEALKMHIGAWAPTFIAVAIFLFAFSSLIGNYYYGETNIEFLKGSKTALTLYRIAVLAMVFLGSVATIQVVWDLADLFMGVMAIINLIAIIFLSKYAFAALKDYTKQKKAGQDPVFYADSIPGLQNTECWERDEKQEQAN</sequence>
<dbReference type="STRING" id="574376.BAMA_13325"/>
<keyword evidence="8 9" id="KW-0472">Membrane</keyword>
<dbReference type="EMBL" id="JOTN01000003">
    <property type="protein sequence ID" value="KEK20400.1"/>
    <property type="molecule type" value="Genomic_DNA"/>
</dbReference>
<comment type="subcellular location">
    <subcellularLocation>
        <location evidence="1 9">Cell membrane</location>
        <topology evidence="1 9">Multi-pass membrane protein</topology>
    </subcellularLocation>
</comment>
<accession>A0A073K1N7</accession>
<dbReference type="Pfam" id="PF01235">
    <property type="entry name" value="Na_Ala_symp"/>
    <property type="match status" value="1"/>
</dbReference>
<evidence type="ECO:0000256" key="2">
    <source>
        <dbReference type="ARBA" id="ARBA00009261"/>
    </source>
</evidence>
<evidence type="ECO:0000313" key="11">
    <source>
        <dbReference type="Proteomes" id="UP000027822"/>
    </source>
</evidence>
<keyword evidence="11" id="KW-1185">Reference proteome</keyword>
<feature type="transmembrane region" description="Helical" evidence="9">
    <location>
        <begin position="80"/>
        <end position="104"/>
    </location>
</feature>
<evidence type="ECO:0000256" key="6">
    <source>
        <dbReference type="ARBA" id="ARBA00022847"/>
    </source>
</evidence>
<comment type="similarity">
    <text evidence="2 9">Belongs to the alanine or glycine:cation symporter (AGCS) (TC 2.A.25) family.</text>
</comment>
<dbReference type="FunFam" id="1.20.1740.10:FF:000004">
    <property type="entry name" value="Sodium:alanine symporter family protein"/>
    <property type="match status" value="1"/>
</dbReference>
<evidence type="ECO:0000256" key="3">
    <source>
        <dbReference type="ARBA" id="ARBA00022448"/>
    </source>
</evidence>
<feature type="transmembrane region" description="Helical" evidence="9">
    <location>
        <begin position="157"/>
        <end position="176"/>
    </location>
</feature>
<evidence type="ECO:0000256" key="7">
    <source>
        <dbReference type="ARBA" id="ARBA00022989"/>
    </source>
</evidence>